<dbReference type="Proteomes" id="UP000006702">
    <property type="component" value="Unassembled WGS sequence"/>
</dbReference>
<gene>
    <name evidence="1" type="ORF">NFIA_023860</name>
</gene>
<evidence type="ECO:0000313" key="1">
    <source>
        <dbReference type="EMBL" id="EAW22017.1"/>
    </source>
</evidence>
<organism evidence="1 2">
    <name type="scientific">Neosartorya fischeri (strain ATCC 1020 / DSM 3700 / CBS 544.65 / FGSC A1164 / JCM 1740 / NRRL 181 / WB 181)</name>
    <name type="common">Aspergillus fischerianus</name>
    <dbReference type="NCBI Taxonomy" id="331117"/>
    <lineage>
        <taxon>Eukaryota</taxon>
        <taxon>Fungi</taxon>
        <taxon>Dikarya</taxon>
        <taxon>Ascomycota</taxon>
        <taxon>Pezizomycotina</taxon>
        <taxon>Eurotiomycetes</taxon>
        <taxon>Eurotiomycetidae</taxon>
        <taxon>Eurotiales</taxon>
        <taxon>Aspergillaceae</taxon>
        <taxon>Aspergillus</taxon>
        <taxon>Aspergillus subgen. Fumigati</taxon>
    </lineage>
</organism>
<evidence type="ECO:0000313" key="2">
    <source>
        <dbReference type="Proteomes" id="UP000006702"/>
    </source>
</evidence>
<keyword evidence="2" id="KW-1185">Reference proteome</keyword>
<dbReference type="HOGENOM" id="CLU_122924_0_0_1"/>
<dbReference type="AlphaFoldDB" id="A1D5G3"/>
<sequence length="156" mass="17398">MRLHHWDITAEVPEHLLGVYDPGGYLQWTDIDLSSLRVEKTHPDVRVDAQIKLMRLFLENDARLHSAWVPSLPSLLKHGGFTNVVSDTKEAPPHLGVALHECGMLATEVLARNRAGENEENMQQLKQMLGQAAKETREGSVLAFTRLTAIGQKASQ</sequence>
<protein>
    <submittedName>
        <fullName evidence="1">Uncharacterized protein</fullName>
    </submittedName>
</protein>
<accession>A1D5G3</accession>
<dbReference type="EMBL" id="DS027689">
    <property type="protein sequence ID" value="EAW22017.1"/>
    <property type="molecule type" value="Genomic_DNA"/>
</dbReference>
<name>A1D5G3_NEOFI</name>
<reference evidence="2" key="1">
    <citation type="journal article" date="2008" name="PLoS Genet.">
        <title>Genomic islands in the pathogenic filamentous fungus Aspergillus fumigatus.</title>
        <authorList>
            <person name="Fedorova N.D."/>
            <person name="Khaldi N."/>
            <person name="Joardar V.S."/>
            <person name="Maiti R."/>
            <person name="Amedeo P."/>
            <person name="Anderson M.J."/>
            <person name="Crabtree J."/>
            <person name="Silva J.C."/>
            <person name="Badger J.H."/>
            <person name="Albarraq A."/>
            <person name="Angiuoli S."/>
            <person name="Bussey H."/>
            <person name="Bowyer P."/>
            <person name="Cotty P.J."/>
            <person name="Dyer P.S."/>
            <person name="Egan A."/>
            <person name="Galens K."/>
            <person name="Fraser-Liggett C.M."/>
            <person name="Haas B.J."/>
            <person name="Inman J.M."/>
            <person name="Kent R."/>
            <person name="Lemieux S."/>
            <person name="Malavazi I."/>
            <person name="Orvis J."/>
            <person name="Roemer T."/>
            <person name="Ronning C.M."/>
            <person name="Sundaram J.P."/>
            <person name="Sutton G."/>
            <person name="Turner G."/>
            <person name="Venter J.C."/>
            <person name="White O.R."/>
            <person name="Whitty B.R."/>
            <person name="Youngman P."/>
            <person name="Wolfe K.H."/>
            <person name="Goldman G.H."/>
            <person name="Wortman J.R."/>
            <person name="Jiang B."/>
            <person name="Denning D.W."/>
            <person name="Nierman W.C."/>
        </authorList>
    </citation>
    <scope>NUCLEOTIDE SEQUENCE [LARGE SCALE GENOMIC DNA]</scope>
    <source>
        <strain evidence="2">ATCC 1020 / DSM 3700 / CBS 544.65 / FGSC A1164 / JCM 1740 / NRRL 181 / WB 181</strain>
    </source>
</reference>
<dbReference type="OrthoDB" id="417697at2759"/>
<proteinExistence type="predicted"/>
<dbReference type="KEGG" id="nfi:NFIA_023860"/>
<dbReference type="VEuPathDB" id="FungiDB:NFIA_023860"/>
<dbReference type="GeneID" id="4590594"/>
<dbReference type="RefSeq" id="XP_001263914.1">
    <property type="nucleotide sequence ID" value="XM_001263913.1"/>
</dbReference>